<comment type="caution">
    <text evidence="2">The sequence shown here is derived from an EMBL/GenBank/DDBJ whole genome shotgun (WGS) entry which is preliminary data.</text>
</comment>
<evidence type="ECO:0000313" key="2">
    <source>
        <dbReference type="EMBL" id="TYP71506.1"/>
    </source>
</evidence>
<dbReference type="EMBL" id="VNHU01000009">
    <property type="protein sequence ID" value="TYP71506.1"/>
    <property type="molecule type" value="Genomic_DNA"/>
</dbReference>
<evidence type="ECO:0000313" key="3">
    <source>
        <dbReference type="Proteomes" id="UP000324376"/>
    </source>
</evidence>
<dbReference type="Pfam" id="PF09643">
    <property type="entry name" value="YopX"/>
    <property type="match status" value="1"/>
</dbReference>
<dbReference type="Proteomes" id="UP000324376">
    <property type="component" value="Unassembled WGS sequence"/>
</dbReference>
<gene>
    <name evidence="2" type="ORF">BD809_10988</name>
</gene>
<keyword evidence="3" id="KW-1185">Reference proteome</keyword>
<feature type="domain" description="YopX protein" evidence="1">
    <location>
        <begin position="53"/>
        <end position="136"/>
    </location>
</feature>
<dbReference type="OrthoDB" id="1809393at2"/>
<proteinExistence type="predicted"/>
<dbReference type="AlphaFoldDB" id="A0A5S5BZ68"/>
<organism evidence="2 3">
    <name type="scientific">Aquimarina intermedia</name>
    <dbReference type="NCBI Taxonomy" id="350814"/>
    <lineage>
        <taxon>Bacteria</taxon>
        <taxon>Pseudomonadati</taxon>
        <taxon>Bacteroidota</taxon>
        <taxon>Flavobacteriia</taxon>
        <taxon>Flavobacteriales</taxon>
        <taxon>Flavobacteriaceae</taxon>
        <taxon>Aquimarina</taxon>
    </lineage>
</organism>
<accession>A0A5S5BZ68</accession>
<protein>
    <submittedName>
        <fullName evidence="2">Putative phage protein (TIGR01671 family)</fullName>
    </submittedName>
</protein>
<dbReference type="Gene3D" id="2.30.30.290">
    <property type="entry name" value="YopX-like domains"/>
    <property type="match status" value="1"/>
</dbReference>
<name>A0A5S5BZ68_9FLAO</name>
<evidence type="ECO:0000259" key="1">
    <source>
        <dbReference type="Pfam" id="PF09643"/>
    </source>
</evidence>
<reference evidence="2 3" key="1">
    <citation type="submission" date="2019-07" db="EMBL/GenBank/DDBJ databases">
        <title>Genomic Encyclopedia of Archaeal and Bacterial Type Strains, Phase II (KMG-II): from individual species to whole genera.</title>
        <authorList>
            <person name="Goeker M."/>
        </authorList>
    </citation>
    <scope>NUCLEOTIDE SEQUENCE [LARGE SCALE GENOMIC DNA]</scope>
    <source>
        <strain evidence="2 3">DSM 17527</strain>
    </source>
</reference>
<dbReference type="InterPro" id="IPR019096">
    <property type="entry name" value="YopX_protein"/>
</dbReference>
<dbReference type="RefSeq" id="WP_148783401.1">
    <property type="nucleotide sequence ID" value="NZ_VNHU01000009.1"/>
</dbReference>
<dbReference type="InterPro" id="IPR023385">
    <property type="entry name" value="YopX-like_C"/>
</dbReference>
<dbReference type="SUPFAM" id="SSF159006">
    <property type="entry name" value="YopX-like"/>
    <property type="match status" value="1"/>
</dbReference>
<sequence length="139" mass="16215">MRDIKFRYRLRLISDDWGLYKGGDIGTFYMTLNCDKNGISRFGIDERWEIISCEEYTGLKDKNGKEIYEGDTLMGWVETDEGFLKGDFPVFWNEKTGSWQLDNSYYSNRASSIHLWEGLSKHNLEITGNIHDNPPLTNN</sequence>